<gene>
    <name evidence="2" type="ORF">MSPICULIGERA_LOCUS9250</name>
</gene>
<feature type="region of interest" description="Disordered" evidence="1">
    <location>
        <begin position="93"/>
        <end position="115"/>
    </location>
</feature>
<keyword evidence="3" id="KW-1185">Reference proteome</keyword>
<feature type="non-terminal residue" evidence="2">
    <location>
        <position position="254"/>
    </location>
</feature>
<feature type="region of interest" description="Disordered" evidence="1">
    <location>
        <begin position="1"/>
        <end position="48"/>
    </location>
</feature>
<evidence type="ECO:0000313" key="3">
    <source>
        <dbReference type="Proteomes" id="UP001177023"/>
    </source>
</evidence>
<evidence type="ECO:0000256" key="1">
    <source>
        <dbReference type="SAM" id="MobiDB-lite"/>
    </source>
</evidence>
<feature type="compositionally biased region" description="Basic and acidic residues" evidence="1">
    <location>
        <begin position="190"/>
        <end position="199"/>
    </location>
</feature>
<feature type="compositionally biased region" description="Basic and acidic residues" evidence="1">
    <location>
        <begin position="225"/>
        <end position="237"/>
    </location>
</feature>
<accession>A0AA36CKN1</accession>
<feature type="compositionally biased region" description="Low complexity" evidence="1">
    <location>
        <begin position="156"/>
        <end position="167"/>
    </location>
</feature>
<dbReference type="AlphaFoldDB" id="A0AA36CKN1"/>
<comment type="caution">
    <text evidence="2">The sequence shown here is derived from an EMBL/GenBank/DDBJ whole genome shotgun (WGS) entry which is preliminary data.</text>
</comment>
<proteinExistence type="predicted"/>
<organism evidence="2 3">
    <name type="scientific">Mesorhabditis spiculigera</name>
    <dbReference type="NCBI Taxonomy" id="96644"/>
    <lineage>
        <taxon>Eukaryota</taxon>
        <taxon>Metazoa</taxon>
        <taxon>Ecdysozoa</taxon>
        <taxon>Nematoda</taxon>
        <taxon>Chromadorea</taxon>
        <taxon>Rhabditida</taxon>
        <taxon>Rhabditina</taxon>
        <taxon>Rhabditomorpha</taxon>
        <taxon>Rhabditoidea</taxon>
        <taxon>Rhabditidae</taxon>
        <taxon>Mesorhabditinae</taxon>
        <taxon>Mesorhabditis</taxon>
    </lineage>
</organism>
<name>A0AA36CKN1_9BILA</name>
<feature type="region of interest" description="Disordered" evidence="1">
    <location>
        <begin position="146"/>
        <end position="254"/>
    </location>
</feature>
<dbReference type="Proteomes" id="UP001177023">
    <property type="component" value="Unassembled WGS sequence"/>
</dbReference>
<dbReference type="EMBL" id="CATQJA010002482">
    <property type="protein sequence ID" value="CAJ0570815.1"/>
    <property type="molecule type" value="Genomic_DNA"/>
</dbReference>
<reference evidence="2" key="1">
    <citation type="submission" date="2023-06" db="EMBL/GenBank/DDBJ databases">
        <authorList>
            <person name="Delattre M."/>
        </authorList>
    </citation>
    <scope>NUCLEOTIDE SEQUENCE</scope>
    <source>
        <strain evidence="2">AF72</strain>
    </source>
</reference>
<sequence length="254" mass="28189">MWEHQRNQQRANGTPITLQPRPQGASITPQPTLSARAANGALSQTPTQLRTVGQPFAPLQQIGPSRFSLPDAQAVLWQHERYPLSVQPVPIMRPGAPSAPQPTSSVRPLKSALRQPTIQFRPVEQLSEEQHALRESERLRQQALRTAAVEQLSGAPSVPRPTSSVRPLNSALRQPSMQLRPVEQLSAEQETLRESERLSKLSRRNAAVPEQLERERERNRARRANAGEEQREREASSRAEPGVPPQIGATGART</sequence>
<protein>
    <submittedName>
        <fullName evidence="2">Uncharacterized protein</fullName>
    </submittedName>
</protein>
<evidence type="ECO:0000313" key="2">
    <source>
        <dbReference type="EMBL" id="CAJ0570815.1"/>
    </source>
</evidence>
<feature type="compositionally biased region" description="Polar residues" evidence="1">
    <location>
        <begin position="8"/>
        <end position="17"/>
    </location>
</feature>